<dbReference type="Proteomes" id="UP001060085">
    <property type="component" value="Linkage Group LG02"/>
</dbReference>
<evidence type="ECO:0000313" key="1">
    <source>
        <dbReference type="EMBL" id="KAI5679011.1"/>
    </source>
</evidence>
<gene>
    <name evidence="1" type="ORF">M9H77_09961</name>
</gene>
<accession>A0ACC0C298</accession>
<proteinExistence type="predicted"/>
<evidence type="ECO:0000313" key="2">
    <source>
        <dbReference type="Proteomes" id="UP001060085"/>
    </source>
</evidence>
<protein>
    <submittedName>
        <fullName evidence="1">Uncharacterized protein</fullName>
    </submittedName>
</protein>
<name>A0ACC0C298_CATRO</name>
<keyword evidence="2" id="KW-1185">Reference proteome</keyword>
<comment type="caution">
    <text evidence="1">The sequence shown here is derived from an EMBL/GenBank/DDBJ whole genome shotgun (WGS) entry which is preliminary data.</text>
</comment>
<organism evidence="1 2">
    <name type="scientific">Catharanthus roseus</name>
    <name type="common">Madagascar periwinkle</name>
    <name type="synonym">Vinca rosea</name>
    <dbReference type="NCBI Taxonomy" id="4058"/>
    <lineage>
        <taxon>Eukaryota</taxon>
        <taxon>Viridiplantae</taxon>
        <taxon>Streptophyta</taxon>
        <taxon>Embryophyta</taxon>
        <taxon>Tracheophyta</taxon>
        <taxon>Spermatophyta</taxon>
        <taxon>Magnoliopsida</taxon>
        <taxon>eudicotyledons</taxon>
        <taxon>Gunneridae</taxon>
        <taxon>Pentapetalae</taxon>
        <taxon>asterids</taxon>
        <taxon>lamiids</taxon>
        <taxon>Gentianales</taxon>
        <taxon>Apocynaceae</taxon>
        <taxon>Rauvolfioideae</taxon>
        <taxon>Vinceae</taxon>
        <taxon>Catharanthinae</taxon>
        <taxon>Catharanthus</taxon>
    </lineage>
</organism>
<reference evidence="2" key="1">
    <citation type="journal article" date="2023" name="Nat. Plants">
        <title>Single-cell RNA sequencing provides a high-resolution roadmap for understanding the multicellular compartmentation of specialized metabolism.</title>
        <authorList>
            <person name="Sun S."/>
            <person name="Shen X."/>
            <person name="Li Y."/>
            <person name="Li Y."/>
            <person name="Wang S."/>
            <person name="Li R."/>
            <person name="Zhang H."/>
            <person name="Shen G."/>
            <person name="Guo B."/>
            <person name="Wei J."/>
            <person name="Xu J."/>
            <person name="St-Pierre B."/>
            <person name="Chen S."/>
            <person name="Sun C."/>
        </authorList>
    </citation>
    <scope>NUCLEOTIDE SEQUENCE [LARGE SCALE GENOMIC DNA]</scope>
</reference>
<dbReference type="EMBL" id="CM044702">
    <property type="protein sequence ID" value="KAI5679011.1"/>
    <property type="molecule type" value="Genomic_DNA"/>
</dbReference>
<sequence length="261" mass="27782">MAPTTLKVYFLLSIVGVMSHFAKLCTCYLFNESGVFQPAVATWYGLPLGAGTGGGCGFGDDDVGNRPYSSLTAAGNNALFKGGKGCGACYKVRCTQNPACSGVPVTITITNQCPGACNNEAVHFDLSGTAFGNMAKPGQANALRNVGRINVDYQRVPCSYGTPIVFRVDKRANPFYFSTAIEYVNGDGDIGSAEIQPAGSNSWFPMQQVFGATYKFNIPSGVKGPYSIKITTIEARRSVIAANVIPANWTPGQYYHSNVNF</sequence>